<organism evidence="2 3">
    <name type="scientific">Caenorhabditis japonica</name>
    <dbReference type="NCBI Taxonomy" id="281687"/>
    <lineage>
        <taxon>Eukaryota</taxon>
        <taxon>Metazoa</taxon>
        <taxon>Ecdysozoa</taxon>
        <taxon>Nematoda</taxon>
        <taxon>Chromadorea</taxon>
        <taxon>Rhabditida</taxon>
        <taxon>Rhabditina</taxon>
        <taxon>Rhabditomorpha</taxon>
        <taxon>Rhabditoidea</taxon>
        <taxon>Rhabditidae</taxon>
        <taxon>Peloderinae</taxon>
        <taxon>Caenorhabditis</taxon>
    </lineage>
</organism>
<keyword evidence="3" id="KW-1185">Reference proteome</keyword>
<evidence type="ECO:0000313" key="2">
    <source>
        <dbReference type="EnsemblMetazoa" id="CJA06456c.1"/>
    </source>
</evidence>
<proteinExistence type="predicted"/>
<feature type="region of interest" description="Disordered" evidence="1">
    <location>
        <begin position="217"/>
        <end position="240"/>
    </location>
</feature>
<dbReference type="AlphaFoldDB" id="A0A8R1HTA9"/>
<dbReference type="Proteomes" id="UP000005237">
    <property type="component" value="Unassembled WGS sequence"/>
</dbReference>
<accession>A0A8R1HTA9</accession>
<feature type="compositionally biased region" description="Basic residues" evidence="1">
    <location>
        <begin position="222"/>
        <end position="232"/>
    </location>
</feature>
<dbReference type="EnsemblMetazoa" id="CJA06456c.1">
    <property type="protein sequence ID" value="CJA06456c.1"/>
    <property type="gene ID" value="WBGene00125660"/>
</dbReference>
<reference evidence="2" key="2">
    <citation type="submission" date="2022-06" db="UniProtKB">
        <authorList>
            <consortium name="EnsemblMetazoa"/>
        </authorList>
    </citation>
    <scope>IDENTIFICATION</scope>
    <source>
        <strain evidence="2">DF5081</strain>
    </source>
</reference>
<evidence type="ECO:0000313" key="3">
    <source>
        <dbReference type="Proteomes" id="UP000005237"/>
    </source>
</evidence>
<sequence length="377" mass="43358">MGTIESVPLNSNNWNTELEKDEEEKLEISELDHHHNSFSYNNKTYFPQSQQPTNEYYAAMPNGPQTASTSSSNFHGNPWSQEFNANNYYIPPGEPIELRHHENPFPFNNQTETEWDPNYKNNEYSNCNAQFPQAQQPINEYYVAMPNGPETGSTSSSNFHGNPCSQEFNDNNFYIPSGEPIGNNSNFPVTDAATKMAVPKSPKRSRMSGAEMKLMTAQDKRQRQREHNKKNSHNLVIRRNEEKKELASRCENLNKQNEYYERIYNNQSAKLLEEYRDEIWPRYWNSSPYGNPNVDPFFDHLMWSRITAFQAIRSLAIVDQESLHLILGLPTGRFSPMGYHSCTSLVHLPSFLRIMCPAHLPCADSSDVVPISLFGIL</sequence>
<name>A0A8R1HTA9_CAEJA</name>
<reference evidence="3" key="1">
    <citation type="submission" date="2010-08" db="EMBL/GenBank/DDBJ databases">
        <authorList>
            <consortium name="Caenorhabditis japonica Sequencing Consortium"/>
            <person name="Wilson R.K."/>
        </authorList>
    </citation>
    <scope>NUCLEOTIDE SEQUENCE [LARGE SCALE GENOMIC DNA]</scope>
    <source>
        <strain evidence="3">DF5081</strain>
    </source>
</reference>
<evidence type="ECO:0000256" key="1">
    <source>
        <dbReference type="SAM" id="MobiDB-lite"/>
    </source>
</evidence>
<protein>
    <submittedName>
        <fullName evidence="2">Uncharacterized protein</fullName>
    </submittedName>
</protein>